<sequence length="248" mass="28867">METQKTDNVEGGNEPDAYFRWTIDMDGLLLEVLREQKNKGKKEDRAFSAEVYKKSNPKLRQIRGKPLHHLDILRDIYEKDIATGDRSGTAKERLQRWSKEKDININDIDEMQVNNEIYLESFNIFEYESESVPPTPSTQVPYVNPFVIDTSSSKGEKRKASDINPSQLEEISIAIKEIAYAIVNTRPRVRQTSELFEAIRSLGVQDDKLFEAVDWLAEHPTSIDVFFGCPEELRLRWLYKKLGWFNDY</sequence>
<evidence type="ECO:0008006" key="3">
    <source>
        <dbReference type="Google" id="ProtNLM"/>
    </source>
</evidence>
<dbReference type="PANTHER" id="PTHR46929:SF3">
    <property type="entry name" value="MYB_SANT-LIKE DOMAIN-CONTAINING PROTEIN"/>
    <property type="match status" value="1"/>
</dbReference>
<comment type="caution">
    <text evidence="1">The sequence shown here is derived from an EMBL/GenBank/DDBJ whole genome shotgun (WGS) entry which is preliminary data.</text>
</comment>
<organism evidence="1 2">
    <name type="scientific">Stylosanthes scabra</name>
    <dbReference type="NCBI Taxonomy" id="79078"/>
    <lineage>
        <taxon>Eukaryota</taxon>
        <taxon>Viridiplantae</taxon>
        <taxon>Streptophyta</taxon>
        <taxon>Embryophyta</taxon>
        <taxon>Tracheophyta</taxon>
        <taxon>Spermatophyta</taxon>
        <taxon>Magnoliopsida</taxon>
        <taxon>eudicotyledons</taxon>
        <taxon>Gunneridae</taxon>
        <taxon>Pentapetalae</taxon>
        <taxon>rosids</taxon>
        <taxon>fabids</taxon>
        <taxon>Fabales</taxon>
        <taxon>Fabaceae</taxon>
        <taxon>Papilionoideae</taxon>
        <taxon>50 kb inversion clade</taxon>
        <taxon>dalbergioids sensu lato</taxon>
        <taxon>Dalbergieae</taxon>
        <taxon>Pterocarpus clade</taxon>
        <taxon>Stylosanthes</taxon>
    </lineage>
</organism>
<evidence type="ECO:0000313" key="2">
    <source>
        <dbReference type="Proteomes" id="UP001341840"/>
    </source>
</evidence>
<proteinExistence type="predicted"/>
<keyword evidence="2" id="KW-1185">Reference proteome</keyword>
<accession>A0ABU6Y9A2</accession>
<reference evidence="1 2" key="1">
    <citation type="journal article" date="2023" name="Plants (Basel)">
        <title>Bridging the Gap: Combining Genomics and Transcriptomics Approaches to Understand Stylosanthes scabra, an Orphan Legume from the Brazilian Caatinga.</title>
        <authorList>
            <person name="Ferreira-Neto J.R.C."/>
            <person name="da Silva M.D."/>
            <person name="Binneck E."/>
            <person name="de Melo N.F."/>
            <person name="da Silva R.H."/>
            <person name="de Melo A.L.T.M."/>
            <person name="Pandolfi V."/>
            <person name="Bustamante F.O."/>
            <person name="Brasileiro-Vidal A.C."/>
            <person name="Benko-Iseppon A.M."/>
        </authorList>
    </citation>
    <scope>NUCLEOTIDE SEQUENCE [LARGE SCALE GENOMIC DNA]</scope>
    <source>
        <tissue evidence="1">Leaves</tissue>
    </source>
</reference>
<dbReference type="EMBL" id="JASCZI010241769">
    <property type="protein sequence ID" value="MED6206629.1"/>
    <property type="molecule type" value="Genomic_DNA"/>
</dbReference>
<protein>
    <recommendedName>
        <fullName evidence="3">Myb/SANT-like domain-containing protein</fullName>
    </recommendedName>
</protein>
<evidence type="ECO:0000313" key="1">
    <source>
        <dbReference type="EMBL" id="MED6206629.1"/>
    </source>
</evidence>
<dbReference type="Proteomes" id="UP001341840">
    <property type="component" value="Unassembled WGS sequence"/>
</dbReference>
<dbReference type="PANTHER" id="PTHR46929">
    <property type="entry name" value="EXPRESSED PROTEIN"/>
    <property type="match status" value="1"/>
</dbReference>
<name>A0ABU6Y9A2_9FABA</name>
<gene>
    <name evidence="1" type="ORF">PIB30_028619</name>
</gene>